<accession>A0A4R0RAM3</accession>
<reference evidence="15 16" key="1">
    <citation type="submission" date="2018-11" db="EMBL/GenBank/DDBJ databases">
        <title>Genome assembly of Steccherinum ochraceum LE-BIN_3174, the white-rot fungus of the Steccherinaceae family (The Residual Polyporoid clade, Polyporales, Basidiomycota).</title>
        <authorList>
            <person name="Fedorova T.V."/>
            <person name="Glazunova O.A."/>
            <person name="Landesman E.O."/>
            <person name="Moiseenko K.V."/>
            <person name="Psurtseva N.V."/>
            <person name="Savinova O.S."/>
            <person name="Shakhova N.V."/>
            <person name="Tyazhelova T.V."/>
            <person name="Vasina D.V."/>
        </authorList>
    </citation>
    <scope>NUCLEOTIDE SEQUENCE [LARGE SCALE GENOMIC DNA]</scope>
    <source>
        <strain evidence="15 16">LE-BIN_3174</strain>
    </source>
</reference>
<feature type="active site" evidence="10">
    <location>
        <position position="261"/>
    </location>
</feature>
<dbReference type="GO" id="GO:0016020">
    <property type="term" value="C:membrane"/>
    <property type="evidence" value="ECO:0007669"/>
    <property type="project" value="InterPro"/>
</dbReference>
<evidence type="ECO:0000313" key="15">
    <source>
        <dbReference type="EMBL" id="TCD63846.1"/>
    </source>
</evidence>
<evidence type="ECO:0000256" key="11">
    <source>
        <dbReference type="PIRSR" id="PIRSR601382-2"/>
    </source>
</evidence>
<keyword evidence="7 12" id="KW-1015">Disulfide bond</keyword>
<comment type="similarity">
    <text evidence="3 13">Belongs to the glycosyl hydrolase 47 family.</text>
</comment>
<comment type="cofactor">
    <cofactor evidence="1 11">
        <name>Ca(2+)</name>
        <dbReference type="ChEBI" id="CHEBI:29108"/>
    </cofactor>
</comment>
<dbReference type="Proteomes" id="UP000292702">
    <property type="component" value="Unassembled WGS sequence"/>
</dbReference>
<evidence type="ECO:0000256" key="12">
    <source>
        <dbReference type="PIRSR" id="PIRSR601382-3"/>
    </source>
</evidence>
<evidence type="ECO:0000256" key="13">
    <source>
        <dbReference type="RuleBase" id="RU361193"/>
    </source>
</evidence>
<dbReference type="SUPFAM" id="SSF48225">
    <property type="entry name" value="Seven-hairpin glycosidases"/>
    <property type="match status" value="1"/>
</dbReference>
<dbReference type="InterPro" id="IPR012341">
    <property type="entry name" value="6hp_glycosidase-like_sf"/>
</dbReference>
<dbReference type="EC" id="3.2.1.-" evidence="13"/>
<comment type="catalytic activity">
    <reaction evidence="8">
        <text>N(4)-(alpha-D-Man-(1-&gt;2)-alpha-D-Man-(1-&gt;2)-alpha-D-Man-(1-&gt;3)-[alpha-D-Man-(1-&gt;3)-[alpha-D-Man-(1-&gt;2)-alpha-D-Man-(1-&gt;6)]-alpha-D-Man-(1-&gt;6)]-beta-D-Man-(1-&gt;4)-beta-D-GlcNAc-(1-&gt;4)-beta-D-GlcNAc)-L-asparaginyl-[protein] (N-glucan mannose isomer 8A1,2,3B1,3) + 3 H2O = N(4)-(alpha-D-Man-(1-&gt;3)-[alpha-D-Man-(1-&gt;3)-[alpha-D-Man-(1-&gt;6)]-alpha-D-Man-(1-&gt;6)]-beta-D-Man-(1-&gt;4)-beta-D-GlcNAc-(1-&gt;4)-beta-D-GlcNAc)-L-asparaginyl-[protein] (N-glucan mannose isomer 5A1,2) + 3 beta-D-mannose</text>
        <dbReference type="Rhea" id="RHEA:56028"/>
        <dbReference type="Rhea" id="RHEA-COMP:14358"/>
        <dbReference type="Rhea" id="RHEA-COMP:14367"/>
        <dbReference type="ChEBI" id="CHEBI:15377"/>
        <dbReference type="ChEBI" id="CHEBI:28563"/>
        <dbReference type="ChEBI" id="CHEBI:59087"/>
        <dbReference type="ChEBI" id="CHEBI:60628"/>
        <dbReference type="EC" id="3.2.1.113"/>
    </reaction>
</comment>
<dbReference type="EMBL" id="RWJN01000271">
    <property type="protein sequence ID" value="TCD63846.1"/>
    <property type="molecule type" value="Genomic_DNA"/>
</dbReference>
<keyword evidence="4 11" id="KW-0479">Metal-binding</keyword>
<feature type="compositionally biased region" description="Gly residues" evidence="14">
    <location>
        <begin position="1"/>
        <end position="10"/>
    </location>
</feature>
<dbReference type="GO" id="GO:0005975">
    <property type="term" value="P:carbohydrate metabolic process"/>
    <property type="evidence" value="ECO:0007669"/>
    <property type="project" value="InterPro"/>
</dbReference>
<dbReference type="GO" id="GO:0005783">
    <property type="term" value="C:endoplasmic reticulum"/>
    <property type="evidence" value="ECO:0007669"/>
    <property type="project" value="TreeGrafter"/>
</dbReference>
<evidence type="ECO:0000256" key="8">
    <source>
        <dbReference type="ARBA" id="ARBA00047669"/>
    </source>
</evidence>
<evidence type="ECO:0000256" key="9">
    <source>
        <dbReference type="ARBA" id="ARBA00048605"/>
    </source>
</evidence>
<evidence type="ECO:0000256" key="7">
    <source>
        <dbReference type="ARBA" id="ARBA00023157"/>
    </source>
</evidence>
<feature type="active site" description="Proton donor" evidence="10">
    <location>
        <position position="393"/>
    </location>
</feature>
<dbReference type="GO" id="GO:0036503">
    <property type="term" value="P:ERAD pathway"/>
    <property type="evidence" value="ECO:0007669"/>
    <property type="project" value="UniProtKB-ARBA"/>
</dbReference>
<evidence type="ECO:0000256" key="6">
    <source>
        <dbReference type="ARBA" id="ARBA00022837"/>
    </source>
</evidence>
<dbReference type="STRING" id="92696.A0A4R0RAM3"/>
<dbReference type="PANTHER" id="PTHR11742:SF55">
    <property type="entry name" value="ENDOPLASMIC RETICULUM MANNOSYL-OLIGOSACCHARIDE 1,2-ALPHA-MANNOSIDASE"/>
    <property type="match status" value="1"/>
</dbReference>
<comment type="catalytic activity">
    <reaction evidence="9">
        <text>N(4)-(alpha-D-Man-(1-&gt;2)-alpha-D-Man-(1-&gt;2)-alpha-D-Man-(1-&gt;3)-[alpha-D-Man-(1-&gt;2)-alpha-D-Man-(1-&gt;3)-[alpha-D-Man-(1-&gt;2)-alpha-D-Man-(1-&gt;6)]-alpha-D-Man-(1-&gt;6)]-beta-D-Man-(1-&gt;4)-beta-D-GlcNAc-(1-&gt;4)-beta-D-GlcNAc)-L-asparaginyl-[protein] (N-glucan mannose isomer 9A1,2,3B1,2,3) + 4 H2O = N(4)-(alpha-D-Man-(1-&gt;3)-[alpha-D-Man-(1-&gt;3)-[alpha-D-Man-(1-&gt;6)]-alpha-D-Man-(1-&gt;6)]-beta-D-Man-(1-&gt;4)-beta-D-GlcNAc-(1-&gt;4)-beta-D-GlcNAc)-L-asparaginyl-[protein] (N-glucan mannose isomer 5A1,2) + 4 beta-D-mannose</text>
        <dbReference type="Rhea" id="RHEA:56008"/>
        <dbReference type="Rhea" id="RHEA-COMP:14356"/>
        <dbReference type="Rhea" id="RHEA-COMP:14367"/>
        <dbReference type="ChEBI" id="CHEBI:15377"/>
        <dbReference type="ChEBI" id="CHEBI:28563"/>
        <dbReference type="ChEBI" id="CHEBI:59087"/>
        <dbReference type="ChEBI" id="CHEBI:139493"/>
        <dbReference type="EC" id="3.2.1.113"/>
    </reaction>
</comment>
<feature type="binding site" evidence="11">
    <location>
        <position position="546"/>
    </location>
    <ligand>
        <name>Ca(2+)</name>
        <dbReference type="ChEBI" id="CHEBI:29108"/>
    </ligand>
</feature>
<dbReference type="PRINTS" id="PR00747">
    <property type="entry name" value="GLYHDRLASE47"/>
</dbReference>
<keyword evidence="16" id="KW-1185">Reference proteome</keyword>
<feature type="region of interest" description="Disordered" evidence="14">
    <location>
        <begin position="1"/>
        <end position="31"/>
    </location>
</feature>
<name>A0A4R0RAM3_9APHY</name>
<dbReference type="GO" id="GO:0005509">
    <property type="term" value="F:calcium ion binding"/>
    <property type="evidence" value="ECO:0007669"/>
    <property type="project" value="InterPro"/>
</dbReference>
<protein>
    <recommendedName>
        <fullName evidence="13">alpha-1,2-Mannosidase</fullName>
        <ecNumber evidence="13">3.2.1.-</ecNumber>
    </recommendedName>
</protein>
<comment type="caution">
    <text evidence="15">The sequence shown here is derived from an EMBL/GenBank/DDBJ whole genome shotgun (WGS) entry which is preliminary data.</text>
</comment>
<evidence type="ECO:0000313" key="16">
    <source>
        <dbReference type="Proteomes" id="UP000292702"/>
    </source>
</evidence>
<feature type="active site" evidence="10">
    <location>
        <position position="460"/>
    </location>
</feature>
<feature type="disulfide bond" evidence="12">
    <location>
        <begin position="327"/>
        <end position="379"/>
    </location>
</feature>
<evidence type="ECO:0000256" key="3">
    <source>
        <dbReference type="ARBA" id="ARBA00007658"/>
    </source>
</evidence>
<keyword evidence="13" id="KW-0326">Glycosidase</keyword>
<dbReference type="InterPro" id="IPR001382">
    <property type="entry name" value="Glyco_hydro_47"/>
</dbReference>
<sequence length="567" mass="64687">MVIGTGGGEGFTSEAQVSQRGRKTFKPYVPTSNTPPAEWVTRAEKVKEAFIHAYGAYERHAFPHDELFPLTNQSRDNFNGWGVTVYDSMDTMILMGLTEEFDRALAHVSRTNFTVVRDFTVHANHQLSFFETVIRYMGGLLSAYAFSHELVLVGKAEELAAALSPLFDTPSGLPWYGFYTKNGAIYNLTRSAMLAEVASCQLEYAYLAQLTGKKEHYDRSARIWDTLRKVNLTETGMLPLRLNITDGRPTDNSSSVGGGADSAHEYLLKYYLMTGQKDYTSIDLYMRSVNHVFEKMLYHTPRRGLLYVAEIFGHDHKRAHRLEHLSCFFPGLLALGVHTIPDEIFTNAAHTYTTNQTRLLSYNLKDLHTWAATGLAETCWRMYAEQPSGLGPESVNMFPPHLKFEGKRYGAESGLWIDTLDKWNKMGRKGVPPGTEEKDLENSSLRDYQVVRTNYLLRPETVESMYLLWKVTGDPRWRERAWSVFLAIEQRAKTESGYASVDNVALFEGGWKNEMPSFFLAETLKYLYLTFLDDDPISLDKWVFNTEAHPFPVFDWSSWEKHTFGIP</sequence>
<organism evidence="15 16">
    <name type="scientific">Steccherinum ochraceum</name>
    <dbReference type="NCBI Taxonomy" id="92696"/>
    <lineage>
        <taxon>Eukaryota</taxon>
        <taxon>Fungi</taxon>
        <taxon>Dikarya</taxon>
        <taxon>Basidiomycota</taxon>
        <taxon>Agaricomycotina</taxon>
        <taxon>Agaricomycetes</taxon>
        <taxon>Polyporales</taxon>
        <taxon>Steccherinaceae</taxon>
        <taxon>Steccherinum</taxon>
    </lineage>
</organism>
<keyword evidence="5 13" id="KW-0378">Hydrolase</keyword>
<dbReference type="Pfam" id="PF01532">
    <property type="entry name" value="Glyco_hydro_47"/>
    <property type="match status" value="1"/>
</dbReference>
<dbReference type="GO" id="GO:0004571">
    <property type="term" value="F:mannosyl-oligosaccharide 1,2-alpha-mannosidase activity"/>
    <property type="evidence" value="ECO:0007669"/>
    <property type="project" value="UniProtKB-EC"/>
</dbReference>
<dbReference type="InterPro" id="IPR036026">
    <property type="entry name" value="Seven-hairpin_glycosidases"/>
</dbReference>
<dbReference type="Gene3D" id="1.50.10.10">
    <property type="match status" value="1"/>
</dbReference>
<evidence type="ECO:0000256" key="5">
    <source>
        <dbReference type="ARBA" id="ARBA00022801"/>
    </source>
</evidence>
<evidence type="ECO:0000256" key="4">
    <source>
        <dbReference type="ARBA" id="ARBA00022723"/>
    </source>
</evidence>
<dbReference type="PANTHER" id="PTHR11742">
    <property type="entry name" value="MANNOSYL-OLIGOSACCHARIDE ALPHA-1,2-MANNOSIDASE-RELATED"/>
    <property type="match status" value="1"/>
</dbReference>
<evidence type="ECO:0000256" key="10">
    <source>
        <dbReference type="PIRSR" id="PIRSR601382-1"/>
    </source>
</evidence>
<dbReference type="AlphaFoldDB" id="A0A4R0RAM3"/>
<evidence type="ECO:0000256" key="1">
    <source>
        <dbReference type="ARBA" id="ARBA00001913"/>
    </source>
</evidence>
<feature type="active site" description="Proton donor" evidence="10">
    <location>
        <position position="131"/>
    </location>
</feature>
<keyword evidence="6 11" id="KW-0106">Calcium</keyword>
<evidence type="ECO:0000256" key="14">
    <source>
        <dbReference type="SAM" id="MobiDB-lite"/>
    </source>
</evidence>
<dbReference type="OrthoDB" id="8118055at2759"/>
<dbReference type="InterPro" id="IPR050749">
    <property type="entry name" value="Glycosyl_Hydrolase_47"/>
</dbReference>
<gene>
    <name evidence="15" type="ORF">EIP91_004888</name>
</gene>
<comment type="pathway">
    <text evidence="2">Protein modification; protein glycosylation.</text>
</comment>
<proteinExistence type="inferred from homology"/>
<evidence type="ECO:0000256" key="2">
    <source>
        <dbReference type="ARBA" id="ARBA00004922"/>
    </source>
</evidence>